<organism evidence="6 7">
    <name type="scientific">Paractinoplanes globisporus</name>
    <dbReference type="NCBI Taxonomy" id="113565"/>
    <lineage>
        <taxon>Bacteria</taxon>
        <taxon>Bacillati</taxon>
        <taxon>Actinomycetota</taxon>
        <taxon>Actinomycetes</taxon>
        <taxon>Micromonosporales</taxon>
        <taxon>Micromonosporaceae</taxon>
        <taxon>Paractinoplanes</taxon>
    </lineage>
</organism>
<dbReference type="Proteomes" id="UP001602245">
    <property type="component" value="Unassembled WGS sequence"/>
</dbReference>
<accession>A0ABW6W703</accession>
<comment type="similarity">
    <text evidence="2">Belongs to the glycosyltransferase 2 family.</text>
</comment>
<reference evidence="6 7" key="1">
    <citation type="submission" date="2024-10" db="EMBL/GenBank/DDBJ databases">
        <title>The Natural Products Discovery Center: Release of the First 8490 Sequenced Strains for Exploring Actinobacteria Biosynthetic Diversity.</title>
        <authorList>
            <person name="Kalkreuter E."/>
            <person name="Kautsar S.A."/>
            <person name="Yang D."/>
            <person name="Bader C.D."/>
            <person name="Teijaro C.N."/>
            <person name="Fluegel L."/>
            <person name="Davis C.M."/>
            <person name="Simpson J.R."/>
            <person name="Lauterbach L."/>
            <person name="Steele A.D."/>
            <person name="Gui C."/>
            <person name="Meng S."/>
            <person name="Li G."/>
            <person name="Viehrig K."/>
            <person name="Ye F."/>
            <person name="Su P."/>
            <person name="Kiefer A.F."/>
            <person name="Nichols A."/>
            <person name="Cepeda A.J."/>
            <person name="Yan W."/>
            <person name="Fan B."/>
            <person name="Jiang Y."/>
            <person name="Adhikari A."/>
            <person name="Zheng C.-J."/>
            <person name="Schuster L."/>
            <person name="Cowan T.M."/>
            <person name="Smanski M.J."/>
            <person name="Chevrette M.G."/>
            <person name="De Carvalho L.P.S."/>
            <person name="Shen B."/>
        </authorList>
    </citation>
    <scope>NUCLEOTIDE SEQUENCE [LARGE SCALE GENOMIC DNA]</scope>
    <source>
        <strain evidence="6 7">NPDC000087</strain>
    </source>
</reference>
<feature type="domain" description="Glycosyltransferase 2-like" evidence="5">
    <location>
        <begin position="18"/>
        <end position="135"/>
    </location>
</feature>
<comment type="pathway">
    <text evidence="1">Cell wall biogenesis; cell wall polysaccharide biosynthesis.</text>
</comment>
<evidence type="ECO:0000256" key="4">
    <source>
        <dbReference type="ARBA" id="ARBA00022679"/>
    </source>
</evidence>
<keyword evidence="7" id="KW-1185">Reference proteome</keyword>
<dbReference type="PANTHER" id="PTHR43179:SF12">
    <property type="entry name" value="GALACTOFURANOSYLTRANSFERASE GLFT2"/>
    <property type="match status" value="1"/>
</dbReference>
<dbReference type="SUPFAM" id="SSF53448">
    <property type="entry name" value="Nucleotide-diphospho-sugar transferases"/>
    <property type="match status" value="1"/>
</dbReference>
<gene>
    <name evidence="6" type="ORF">ACFY35_04840</name>
</gene>
<dbReference type="RefSeq" id="WP_040431481.1">
    <property type="nucleotide sequence ID" value="NZ_JBIAZU010000001.1"/>
</dbReference>
<dbReference type="InterPro" id="IPR029044">
    <property type="entry name" value="Nucleotide-diphossugar_trans"/>
</dbReference>
<keyword evidence="3" id="KW-0328">Glycosyltransferase</keyword>
<protein>
    <submittedName>
        <fullName evidence="6">Glycosyltransferase family 2 protein</fullName>
    </submittedName>
</protein>
<dbReference type="EMBL" id="JBIAZU010000001">
    <property type="protein sequence ID" value="MFF5288741.1"/>
    <property type="molecule type" value="Genomic_DNA"/>
</dbReference>
<dbReference type="Gene3D" id="3.90.550.10">
    <property type="entry name" value="Spore Coat Polysaccharide Biosynthesis Protein SpsA, Chain A"/>
    <property type="match status" value="1"/>
</dbReference>
<evidence type="ECO:0000259" key="5">
    <source>
        <dbReference type="Pfam" id="PF00535"/>
    </source>
</evidence>
<proteinExistence type="inferred from homology"/>
<evidence type="ECO:0000313" key="6">
    <source>
        <dbReference type="EMBL" id="MFF5288741.1"/>
    </source>
</evidence>
<evidence type="ECO:0000256" key="3">
    <source>
        <dbReference type="ARBA" id="ARBA00022676"/>
    </source>
</evidence>
<evidence type="ECO:0000313" key="7">
    <source>
        <dbReference type="Proteomes" id="UP001602245"/>
    </source>
</evidence>
<evidence type="ECO:0000256" key="1">
    <source>
        <dbReference type="ARBA" id="ARBA00004776"/>
    </source>
</evidence>
<dbReference type="PANTHER" id="PTHR43179">
    <property type="entry name" value="RHAMNOSYLTRANSFERASE WBBL"/>
    <property type="match status" value="1"/>
</dbReference>
<dbReference type="Pfam" id="PF00535">
    <property type="entry name" value="Glycos_transf_2"/>
    <property type="match status" value="1"/>
</dbReference>
<keyword evidence="4" id="KW-0808">Transferase</keyword>
<comment type="caution">
    <text evidence="6">The sequence shown here is derived from an EMBL/GenBank/DDBJ whole genome shotgun (WGS) entry which is preliminary data.</text>
</comment>
<sequence length="319" mass="33888">MPEPGDRPDDGVARVAAIVVTFNSGEVLDGCLRSLAAQTGVDLTTVVVADNASRDDSVAIAEAAQDVPVRVVELGRNAGYAAAINAAVATLELRKLDAVLVLNPDCRLRPDALRVLAAALRQPGRAFSAPKLLNPDGSLQPTLRRTPTVGRALAEAIIGGDRAGRIGNLGELIYDPQSHDTPGPVAWVTGAALLMSSAAMRELGSWDESFMLYSEETEYCQRATDRGWTVWYEPAAVVEHIGGESAVNPALYTLMMVNKVVLFRRRRGAVAGSAYHGAVLLGEGIRAAAGRRVSRAAFPTLMRPSRREALIASLTGERP</sequence>
<evidence type="ECO:0000256" key="2">
    <source>
        <dbReference type="ARBA" id="ARBA00006739"/>
    </source>
</evidence>
<dbReference type="InterPro" id="IPR001173">
    <property type="entry name" value="Glyco_trans_2-like"/>
</dbReference>
<name>A0ABW6W703_9ACTN</name>